<evidence type="ECO:0000313" key="2">
    <source>
        <dbReference type="EMBL" id="PRP73186.1"/>
    </source>
</evidence>
<dbReference type="PANTHER" id="PTHR12461:SF81">
    <property type="entry name" value="JMJC DOMAIN-CONTAINING PROTEIN C"/>
    <property type="match status" value="1"/>
</dbReference>
<feature type="domain" description="JmjC" evidence="1">
    <location>
        <begin position="116"/>
        <end position="284"/>
    </location>
</feature>
<organism evidence="2 3">
    <name type="scientific">Planoprotostelium fungivorum</name>
    <dbReference type="NCBI Taxonomy" id="1890364"/>
    <lineage>
        <taxon>Eukaryota</taxon>
        <taxon>Amoebozoa</taxon>
        <taxon>Evosea</taxon>
        <taxon>Variosea</taxon>
        <taxon>Cavosteliida</taxon>
        <taxon>Cavosteliaceae</taxon>
        <taxon>Planoprotostelium</taxon>
    </lineage>
</organism>
<dbReference type="Gene3D" id="2.60.120.650">
    <property type="entry name" value="Cupin"/>
    <property type="match status" value="1"/>
</dbReference>
<name>A0A2P6MND0_9EUKA</name>
<evidence type="ECO:0000259" key="1">
    <source>
        <dbReference type="PROSITE" id="PS51184"/>
    </source>
</evidence>
<dbReference type="OrthoDB" id="47172at2759"/>
<protein>
    <recommendedName>
        <fullName evidence="1">JmjC domain-containing protein</fullName>
    </recommendedName>
</protein>
<dbReference type="PANTHER" id="PTHR12461">
    <property type="entry name" value="HYPOXIA-INDUCIBLE FACTOR 1 ALPHA INHIBITOR-RELATED"/>
    <property type="match status" value="1"/>
</dbReference>
<dbReference type="AlphaFoldDB" id="A0A2P6MND0"/>
<dbReference type="EMBL" id="MDYQ01000661">
    <property type="protein sequence ID" value="PRP73186.1"/>
    <property type="molecule type" value="Genomic_DNA"/>
</dbReference>
<dbReference type="SUPFAM" id="SSF51197">
    <property type="entry name" value="Clavaminate synthase-like"/>
    <property type="match status" value="1"/>
</dbReference>
<dbReference type="InterPro" id="IPR041667">
    <property type="entry name" value="Cupin_8"/>
</dbReference>
<dbReference type="Pfam" id="PF13621">
    <property type="entry name" value="Cupin_8"/>
    <property type="match status" value="1"/>
</dbReference>
<gene>
    <name evidence="2" type="ORF">PROFUN_03500</name>
</gene>
<comment type="caution">
    <text evidence="2">The sequence shown here is derived from an EMBL/GenBank/DDBJ whole genome shotgun (WGS) entry which is preliminary data.</text>
</comment>
<reference evidence="2 3" key="1">
    <citation type="journal article" date="2018" name="Genome Biol. Evol.">
        <title>Multiple Roots of Fruiting Body Formation in Amoebozoa.</title>
        <authorList>
            <person name="Hillmann F."/>
            <person name="Forbes G."/>
            <person name="Novohradska S."/>
            <person name="Ferling I."/>
            <person name="Riege K."/>
            <person name="Groth M."/>
            <person name="Westermann M."/>
            <person name="Marz M."/>
            <person name="Spaller T."/>
            <person name="Winckler T."/>
            <person name="Schaap P."/>
            <person name="Glockner G."/>
        </authorList>
    </citation>
    <scope>NUCLEOTIDE SEQUENCE [LARGE SCALE GENOMIC DNA]</scope>
    <source>
        <strain evidence="2 3">Jena</strain>
    </source>
</reference>
<proteinExistence type="predicted"/>
<evidence type="ECO:0000313" key="3">
    <source>
        <dbReference type="Proteomes" id="UP000241769"/>
    </source>
</evidence>
<sequence>MSLDSQFVLERIEAPSVEVLESFIIQSKPFVLTGVVDRWPAYTLWRDPEYLISKIGSDTMVPLRTHFMRAHQRQKESLNDENKRKNEEWLGECQQVSMRTFMNHWMEYKEWTQEKDVMEQFYYLASLPINKHFPSLTDDFEVPHHPRSQKKSGNLWIGNKGQITPVHYDYSTGDPGMDGLHAVVVGRKTFKLFDPQYNANFIPTKKFWGKFHQAVVDADGLPDPVENPSYARCRYIEVDLREGELLFIPKLWWHHVTTTEPSVSINFWFQHAKSESLKLTHHWCVIERLLDSTSHMIITHDKMKNLLEYYGYRNVTREEIEEYVKHPVKTFANGFKSSWVARDEGAASSSDELLEKVTTPIYHETFYKVVHQIECTLLVQKSISPAADFEKDKLKVLRKVKTGRVLSEVPRSAHVEMGGLRPTCEPMLNFVNTHMKKEIQSPRVTSLKKRTLEEDQMDDFDHVQLSSKSIIDFDQGVSGSQDQFFEE</sequence>
<dbReference type="InParanoid" id="A0A2P6MND0"/>
<dbReference type="InterPro" id="IPR003347">
    <property type="entry name" value="JmjC_dom"/>
</dbReference>
<dbReference type="SMART" id="SM00558">
    <property type="entry name" value="JmjC"/>
    <property type="match status" value="1"/>
</dbReference>
<accession>A0A2P6MND0</accession>
<dbReference type="Proteomes" id="UP000241769">
    <property type="component" value="Unassembled WGS sequence"/>
</dbReference>
<dbReference type="PROSITE" id="PS51184">
    <property type="entry name" value="JMJC"/>
    <property type="match status" value="1"/>
</dbReference>
<keyword evidence="3" id="KW-1185">Reference proteome</keyword>